<proteinExistence type="predicted"/>
<feature type="region of interest" description="Disordered" evidence="5">
    <location>
        <begin position="462"/>
        <end position="489"/>
    </location>
</feature>
<evidence type="ECO:0000313" key="7">
    <source>
        <dbReference type="EMBL" id="CAD6246380.1"/>
    </source>
</evidence>
<dbReference type="PANTHER" id="PTHR34396">
    <property type="entry name" value="OS03G0264950 PROTEIN-RELATED"/>
    <property type="match status" value="1"/>
</dbReference>
<name>A0A811PG61_9POAL</name>
<keyword evidence="8" id="KW-1185">Reference proteome</keyword>
<evidence type="ECO:0000259" key="6">
    <source>
        <dbReference type="PROSITE" id="PS50808"/>
    </source>
</evidence>
<keyword evidence="2 4" id="KW-0863">Zinc-finger</keyword>
<evidence type="ECO:0000313" key="8">
    <source>
        <dbReference type="Proteomes" id="UP000604825"/>
    </source>
</evidence>
<dbReference type="PROSITE" id="PS50808">
    <property type="entry name" value="ZF_BED"/>
    <property type="match status" value="2"/>
</dbReference>
<dbReference type="Proteomes" id="UP000604825">
    <property type="component" value="Unassembled WGS sequence"/>
</dbReference>
<dbReference type="GO" id="GO:0008270">
    <property type="term" value="F:zinc ion binding"/>
    <property type="evidence" value="ECO:0007669"/>
    <property type="project" value="UniProtKB-KW"/>
</dbReference>
<feature type="domain" description="BED-type" evidence="6">
    <location>
        <begin position="426"/>
        <end position="487"/>
    </location>
</feature>
<dbReference type="GO" id="GO:0006357">
    <property type="term" value="P:regulation of transcription by RNA polymerase II"/>
    <property type="evidence" value="ECO:0007669"/>
    <property type="project" value="TreeGrafter"/>
</dbReference>
<dbReference type="GO" id="GO:0005634">
    <property type="term" value="C:nucleus"/>
    <property type="evidence" value="ECO:0007669"/>
    <property type="project" value="TreeGrafter"/>
</dbReference>
<dbReference type="Pfam" id="PF02892">
    <property type="entry name" value="zf-BED"/>
    <property type="match status" value="1"/>
</dbReference>
<evidence type="ECO:0000256" key="4">
    <source>
        <dbReference type="PROSITE-ProRule" id="PRU00027"/>
    </source>
</evidence>
<dbReference type="GO" id="GO:1990837">
    <property type="term" value="F:sequence-specific double-stranded DNA binding"/>
    <property type="evidence" value="ECO:0007669"/>
    <property type="project" value="TreeGrafter"/>
</dbReference>
<evidence type="ECO:0000256" key="2">
    <source>
        <dbReference type="ARBA" id="ARBA00022771"/>
    </source>
</evidence>
<evidence type="ECO:0000256" key="1">
    <source>
        <dbReference type="ARBA" id="ARBA00022723"/>
    </source>
</evidence>
<evidence type="ECO:0000256" key="5">
    <source>
        <dbReference type="SAM" id="MobiDB-lite"/>
    </source>
</evidence>
<gene>
    <name evidence="7" type="ORF">NCGR_LOCUS30644</name>
</gene>
<dbReference type="InterPro" id="IPR053031">
    <property type="entry name" value="Cuticle_assoc_protein"/>
</dbReference>
<keyword evidence="1" id="KW-0479">Metal-binding</keyword>
<dbReference type="InterPro" id="IPR003656">
    <property type="entry name" value="Znf_BED"/>
</dbReference>
<dbReference type="PANTHER" id="PTHR34396:SF25">
    <property type="entry name" value="BOUNDARY ELEMENT ASSOCIATED FACTOR"/>
    <property type="match status" value="1"/>
</dbReference>
<feature type="domain" description="BED-type" evidence="6">
    <location>
        <begin position="68"/>
        <end position="123"/>
    </location>
</feature>
<evidence type="ECO:0000256" key="3">
    <source>
        <dbReference type="ARBA" id="ARBA00022833"/>
    </source>
</evidence>
<accession>A0A811PG61</accession>
<dbReference type="AlphaFoldDB" id="A0A811PG61"/>
<feature type="region of interest" description="Disordered" evidence="5">
    <location>
        <begin position="397"/>
        <end position="429"/>
    </location>
</feature>
<sequence length="489" mass="53736">MGKRWDPHGGLSWATAKSQGSLHNPRAVSVGVLAPTRPDVSGNLYRMGIDMIQQLGRRIGKMMKDEQHRSSIVWQHFWRTSPCKYCRTVTVICPYCHTVMRDPSTIKMLRHLESIHQLPASSGARSSQALQIKEIAENPNGESEPIETDNSNNCATAARVDTQGTNAVVLSPWQQHQPLMDREEQMATILSSQPCCPGPGGFVVGTKYFPILEPDPWCGLIIRLSDSSYCSSTTKSPHDGFRLKFYDNSKEKGYKGVSLATGSSYLLVGVDNLYTTPAPPSGYGYPCHSMHRVVGYKILPKQQGVQVRSSAAWMHVSENPYEDHPGVSLATGSDTIGSSYLLVGVNNLDSASAPAGCAYPWHSMHRVLCSLGFKKEFVTNLVMYAFGRVDECNLRLRSPSSSNKGKSIVKQAGDVPSGKRKRKPLPPRSKVWNHFTKEEVVEAEGSTVTMARCNHCGSKLKADSASHGTTQLKRHITSTHPDELAKSPL</sequence>
<organism evidence="7 8">
    <name type="scientific">Miscanthus lutarioriparius</name>
    <dbReference type="NCBI Taxonomy" id="422564"/>
    <lineage>
        <taxon>Eukaryota</taxon>
        <taxon>Viridiplantae</taxon>
        <taxon>Streptophyta</taxon>
        <taxon>Embryophyta</taxon>
        <taxon>Tracheophyta</taxon>
        <taxon>Spermatophyta</taxon>
        <taxon>Magnoliopsida</taxon>
        <taxon>Liliopsida</taxon>
        <taxon>Poales</taxon>
        <taxon>Poaceae</taxon>
        <taxon>PACMAD clade</taxon>
        <taxon>Panicoideae</taxon>
        <taxon>Andropogonodae</taxon>
        <taxon>Andropogoneae</taxon>
        <taxon>Saccharinae</taxon>
        <taxon>Miscanthus</taxon>
    </lineage>
</organism>
<dbReference type="EMBL" id="CAJGYO010000007">
    <property type="protein sequence ID" value="CAD6246380.1"/>
    <property type="molecule type" value="Genomic_DNA"/>
</dbReference>
<keyword evidence="3" id="KW-0862">Zinc</keyword>
<feature type="compositionally biased region" description="Basic and acidic residues" evidence="5">
    <location>
        <begin position="480"/>
        <end position="489"/>
    </location>
</feature>
<protein>
    <recommendedName>
        <fullName evidence="6">BED-type domain-containing protein</fullName>
    </recommendedName>
</protein>
<dbReference type="InterPro" id="IPR036236">
    <property type="entry name" value="Znf_C2H2_sf"/>
</dbReference>
<dbReference type="SMART" id="SM00614">
    <property type="entry name" value="ZnF_BED"/>
    <property type="match status" value="2"/>
</dbReference>
<comment type="caution">
    <text evidence="7">The sequence shown here is derived from an EMBL/GenBank/DDBJ whole genome shotgun (WGS) entry which is preliminary data.</text>
</comment>
<dbReference type="SUPFAM" id="SSF57667">
    <property type="entry name" value="beta-beta-alpha zinc fingers"/>
    <property type="match status" value="1"/>
</dbReference>
<reference evidence="7" key="1">
    <citation type="submission" date="2020-10" db="EMBL/GenBank/DDBJ databases">
        <authorList>
            <person name="Han B."/>
            <person name="Lu T."/>
            <person name="Zhao Q."/>
            <person name="Huang X."/>
            <person name="Zhao Y."/>
        </authorList>
    </citation>
    <scope>NUCLEOTIDE SEQUENCE</scope>
</reference>